<comment type="caution">
    <text evidence="4">The sequence shown here is derived from an EMBL/GenBank/DDBJ whole genome shotgun (WGS) entry which is preliminary data.</text>
</comment>
<dbReference type="Proteomes" id="UP001217089">
    <property type="component" value="Unassembled WGS sequence"/>
</dbReference>
<dbReference type="Pfam" id="PF23383">
    <property type="entry name" value="Beta-prop_IFT140_1st"/>
    <property type="match status" value="1"/>
</dbReference>
<accession>A0ABQ9FQC7</accession>
<keyword evidence="5" id="KW-1185">Reference proteome</keyword>
<dbReference type="EMBL" id="JARBDR010000214">
    <property type="protein sequence ID" value="KAJ8319460.1"/>
    <property type="molecule type" value="Genomic_DNA"/>
</dbReference>
<dbReference type="InterPro" id="IPR056154">
    <property type="entry name" value="Beta-prop_IFT140_1st"/>
</dbReference>
<evidence type="ECO:0000259" key="3">
    <source>
        <dbReference type="Pfam" id="PF23385"/>
    </source>
</evidence>
<evidence type="ECO:0000313" key="4">
    <source>
        <dbReference type="EMBL" id="KAJ8319460.1"/>
    </source>
</evidence>
<protein>
    <submittedName>
        <fullName evidence="4">Uncharacterized protein</fullName>
    </submittedName>
</protein>
<dbReference type="InterPro" id="IPR056155">
    <property type="entry name" value="Beta-prop_IFT140_2nd"/>
</dbReference>
<organism evidence="4 5">
    <name type="scientific">Tegillarca granosa</name>
    <name type="common">Malaysian cockle</name>
    <name type="synonym">Anadara granosa</name>
    <dbReference type="NCBI Taxonomy" id="220873"/>
    <lineage>
        <taxon>Eukaryota</taxon>
        <taxon>Metazoa</taxon>
        <taxon>Spiralia</taxon>
        <taxon>Lophotrochozoa</taxon>
        <taxon>Mollusca</taxon>
        <taxon>Bivalvia</taxon>
        <taxon>Autobranchia</taxon>
        <taxon>Pteriomorphia</taxon>
        <taxon>Arcoida</taxon>
        <taxon>Arcoidea</taxon>
        <taxon>Arcidae</taxon>
        <taxon>Tegillarca</taxon>
    </lineage>
</organism>
<proteinExistence type="predicted"/>
<feature type="domain" description="IFT140 second beta-propeller" evidence="3">
    <location>
        <begin position="151"/>
        <end position="183"/>
    </location>
</feature>
<evidence type="ECO:0000313" key="5">
    <source>
        <dbReference type="Proteomes" id="UP001217089"/>
    </source>
</evidence>
<evidence type="ECO:0000256" key="1">
    <source>
        <dbReference type="SAM" id="MobiDB-lite"/>
    </source>
</evidence>
<evidence type="ECO:0000259" key="2">
    <source>
        <dbReference type="Pfam" id="PF23383"/>
    </source>
</evidence>
<feature type="region of interest" description="Disordered" evidence="1">
    <location>
        <begin position="176"/>
        <end position="203"/>
    </location>
</feature>
<reference evidence="4 5" key="1">
    <citation type="submission" date="2022-12" db="EMBL/GenBank/DDBJ databases">
        <title>Chromosome-level genome of Tegillarca granosa.</title>
        <authorList>
            <person name="Kim J."/>
        </authorList>
    </citation>
    <scope>NUCLEOTIDE SEQUENCE [LARGE SCALE GENOMIC DNA]</scope>
    <source>
        <strain evidence="4">Teg-2019</strain>
        <tissue evidence="4">Adductor muscle</tissue>
    </source>
</reference>
<name>A0ABQ9FQC7_TEGGR</name>
<feature type="domain" description="IFT140 first beta-propeller" evidence="2">
    <location>
        <begin position="47"/>
        <end position="112"/>
    </location>
</feature>
<sequence length="203" mass="22666">MAVYFDHRLSTDRAGINTDVNWYSGAPVLAVTSFSDDSGGSVNLFLDEAGVLMIWKADSKGRLQQNPLHQHHITEPLTRILFKPLPPADPNHIYLQTAVVQYGPSSLSIEMFANGSHHDLKTDIQVKGIATTKGTVKQLINFTDVEGQPSEGQIDPKLYFWDVEVDTVSYFNFETGRGEQDDFPPEQIEGLQVDSNDAERYSH</sequence>
<dbReference type="Pfam" id="PF23385">
    <property type="entry name" value="Beta-prop_IFT140_2nd"/>
    <property type="match status" value="1"/>
</dbReference>
<gene>
    <name evidence="4" type="ORF">KUTeg_004551</name>
</gene>